<dbReference type="EMBL" id="OQ845957">
    <property type="protein sequence ID" value="WMU95524.1"/>
    <property type="molecule type" value="Genomic_DNA"/>
</dbReference>
<name>A0AA51U672_9CAUD</name>
<sequence length="126" mass="14222">MKKITLCLFAALSLNAYADMPKIDYNNVRVEACQVAKKVVSKAGELTKPISQDTVYELTDKIIDFNYHTMGQYYLDVSDMMVTENIDVLNPEQIAEIEVVKEHVSQGALDGVEHFIINRHCMGLPQ</sequence>
<protein>
    <submittedName>
        <fullName evidence="1">Uncharacterized protein</fullName>
    </submittedName>
</protein>
<accession>A0AA51U672</accession>
<proteinExistence type="predicted"/>
<organism evidence="1 2">
    <name type="scientific">Escherichia phage pEC-M719-6WT.1</name>
    <dbReference type="NCBI Taxonomy" id="3056220"/>
    <lineage>
        <taxon>Viruses</taxon>
        <taxon>Duplodnaviria</taxon>
        <taxon>Heunggongvirae</taxon>
        <taxon>Uroviricota</taxon>
        <taxon>Caudoviricetes</taxon>
        <taxon>Andersonviridae</taxon>
        <taxon>Ounavirinae</taxon>
        <taxon>Mooglevirus</taxon>
        <taxon>Mooglevirus M7196WT1</taxon>
    </lineage>
</organism>
<evidence type="ECO:0000313" key="1">
    <source>
        <dbReference type="EMBL" id="WMU95524.1"/>
    </source>
</evidence>
<keyword evidence="2" id="KW-1185">Reference proteome</keyword>
<evidence type="ECO:0000313" key="2">
    <source>
        <dbReference type="Proteomes" id="UP001268809"/>
    </source>
</evidence>
<dbReference type="Proteomes" id="UP001268809">
    <property type="component" value="Segment"/>
</dbReference>
<reference evidence="1 2" key="1">
    <citation type="submission" date="2023-04" db="EMBL/GenBank/DDBJ databases">
        <authorList>
            <person name="Wang C."/>
            <person name="Guo Z."/>
            <person name="Wang M."/>
            <person name="Wang X."/>
            <person name="Ji F."/>
            <person name="Zhao J."/>
            <person name="Zeng J."/>
            <person name="Zuo J."/>
        </authorList>
    </citation>
    <scope>NUCLEOTIDE SEQUENCE [LARGE SCALE GENOMIC DNA]</scope>
</reference>